<keyword evidence="2" id="KW-1185">Reference proteome</keyword>
<name>A0ABR1E696_NECAM</name>
<accession>A0ABR1E696</accession>
<comment type="caution">
    <text evidence="1">The sequence shown here is derived from an EMBL/GenBank/DDBJ whole genome shotgun (WGS) entry which is preliminary data.</text>
</comment>
<dbReference type="Proteomes" id="UP001303046">
    <property type="component" value="Unassembled WGS sequence"/>
</dbReference>
<reference evidence="1 2" key="1">
    <citation type="submission" date="2023-08" db="EMBL/GenBank/DDBJ databases">
        <title>A Necator americanus chromosomal reference genome.</title>
        <authorList>
            <person name="Ilik V."/>
            <person name="Petrzelkova K.J."/>
            <person name="Pardy F."/>
            <person name="Fuh T."/>
            <person name="Niatou-Singa F.S."/>
            <person name="Gouil Q."/>
            <person name="Baker L."/>
            <person name="Ritchie M.E."/>
            <person name="Jex A.R."/>
            <person name="Gazzola D."/>
            <person name="Li H."/>
            <person name="Toshio Fujiwara R."/>
            <person name="Zhan B."/>
            <person name="Aroian R.V."/>
            <person name="Pafco B."/>
            <person name="Schwarz E.M."/>
        </authorList>
    </citation>
    <scope>NUCLEOTIDE SEQUENCE [LARGE SCALE GENOMIC DNA]</scope>
    <source>
        <strain evidence="1 2">Aroian</strain>
        <tissue evidence="1">Whole animal</tissue>
    </source>
</reference>
<organism evidence="1 2">
    <name type="scientific">Necator americanus</name>
    <name type="common">Human hookworm</name>
    <dbReference type="NCBI Taxonomy" id="51031"/>
    <lineage>
        <taxon>Eukaryota</taxon>
        <taxon>Metazoa</taxon>
        <taxon>Ecdysozoa</taxon>
        <taxon>Nematoda</taxon>
        <taxon>Chromadorea</taxon>
        <taxon>Rhabditida</taxon>
        <taxon>Rhabditina</taxon>
        <taxon>Rhabditomorpha</taxon>
        <taxon>Strongyloidea</taxon>
        <taxon>Ancylostomatidae</taxon>
        <taxon>Bunostominae</taxon>
        <taxon>Necator</taxon>
    </lineage>
</organism>
<protein>
    <submittedName>
        <fullName evidence="1">Uncharacterized protein</fullName>
    </submittedName>
</protein>
<gene>
    <name evidence="1" type="primary">Necator_chrV.g20598</name>
    <name evidence="1" type="ORF">RB195_015805</name>
</gene>
<evidence type="ECO:0000313" key="1">
    <source>
        <dbReference type="EMBL" id="KAK6758207.1"/>
    </source>
</evidence>
<sequence length="114" mass="12893">MQTSKASLLETDYMIDTASVKDVLFVLTEKQATAQKWGQYEIECLICNVTYIGETGRNAGVRINEDMAGKRRRSLITPLGRHRNEAHNGNDYDVKCVILAHETEISARKMLEAF</sequence>
<dbReference type="EMBL" id="JAVFWL010000005">
    <property type="protein sequence ID" value="KAK6758207.1"/>
    <property type="molecule type" value="Genomic_DNA"/>
</dbReference>
<evidence type="ECO:0000313" key="2">
    <source>
        <dbReference type="Proteomes" id="UP001303046"/>
    </source>
</evidence>
<proteinExistence type="predicted"/>